<dbReference type="AlphaFoldDB" id="R1I2N6"/>
<evidence type="ECO:0000313" key="2">
    <source>
        <dbReference type="Proteomes" id="UP000014139"/>
    </source>
</evidence>
<accession>R1I2N6</accession>
<name>R1I2N6_9PSEU</name>
<dbReference type="RefSeq" id="WP_003057563.1">
    <property type="nucleotide sequence ID" value="NZ_AOUO01000029.1"/>
</dbReference>
<comment type="caution">
    <text evidence="1">The sequence shown here is derived from an EMBL/GenBank/DDBJ whole genome shotgun (WGS) entry which is preliminary data.</text>
</comment>
<evidence type="ECO:0000313" key="1">
    <source>
        <dbReference type="EMBL" id="EOD70045.1"/>
    </source>
</evidence>
<organism evidence="1 2">
    <name type="scientific">Amycolatopsis vancoresmycina DSM 44592</name>
    <dbReference type="NCBI Taxonomy" id="1292037"/>
    <lineage>
        <taxon>Bacteria</taxon>
        <taxon>Bacillati</taxon>
        <taxon>Actinomycetota</taxon>
        <taxon>Actinomycetes</taxon>
        <taxon>Pseudonocardiales</taxon>
        <taxon>Pseudonocardiaceae</taxon>
        <taxon>Amycolatopsis</taxon>
    </lineage>
</organism>
<keyword evidence="2" id="KW-1185">Reference proteome</keyword>
<protein>
    <submittedName>
        <fullName evidence="1">Uncharacterized protein</fullName>
    </submittedName>
</protein>
<sequence length="125" mass="14316">MKETSLSEEHGRIFREAWIAGVTKHYPGEPKPGYIAPWDETPDWERQSAAAVFEQVAAFLHATAGAATKLTREQKGRFVSLCWIGQIHKHIPEPKPAYVADWDALPDWQQQTDMEIFERVEREVA</sequence>
<proteinExistence type="predicted"/>
<dbReference type="Proteomes" id="UP000014139">
    <property type="component" value="Unassembled WGS sequence"/>
</dbReference>
<reference evidence="1 2" key="1">
    <citation type="submission" date="2013-02" db="EMBL/GenBank/DDBJ databases">
        <title>Draft genome sequence of Amycolatopsis vancoresmycina strain DSM 44592T.</title>
        <authorList>
            <person name="Kumar S."/>
            <person name="Kaur N."/>
            <person name="Kaur C."/>
            <person name="Raghava G.P.S."/>
            <person name="Mayilraj S."/>
        </authorList>
    </citation>
    <scope>NUCLEOTIDE SEQUENCE [LARGE SCALE GENOMIC DNA]</scope>
    <source>
        <strain evidence="1 2">DSM 44592</strain>
    </source>
</reference>
<gene>
    <name evidence="1" type="ORF">H480_02886</name>
</gene>
<dbReference type="eggNOG" id="ENOG5032T7N">
    <property type="taxonomic scope" value="Bacteria"/>
</dbReference>
<dbReference type="PATRIC" id="fig|1292037.4.peg.569"/>
<dbReference type="EMBL" id="AOUO01000029">
    <property type="protein sequence ID" value="EOD70045.1"/>
    <property type="molecule type" value="Genomic_DNA"/>
</dbReference>